<dbReference type="Gene3D" id="3.40.50.2300">
    <property type="match status" value="1"/>
</dbReference>
<name>A0ABV6JY76_9PROT</name>
<dbReference type="InterPro" id="IPR011006">
    <property type="entry name" value="CheY-like_superfamily"/>
</dbReference>
<dbReference type="RefSeq" id="WP_377046431.1">
    <property type="nucleotide sequence ID" value="NZ_JBHLUN010000017.1"/>
</dbReference>
<reference evidence="3 4" key="1">
    <citation type="submission" date="2024-09" db="EMBL/GenBank/DDBJ databases">
        <authorList>
            <person name="Sun Q."/>
            <person name="Mori K."/>
        </authorList>
    </citation>
    <scope>NUCLEOTIDE SEQUENCE [LARGE SCALE GENOMIC DNA]</scope>
    <source>
        <strain evidence="3 4">TBRC 5777</strain>
    </source>
</reference>
<organism evidence="3 4">
    <name type="scientific">Roseomonas elaeocarpi</name>
    <dbReference type="NCBI Taxonomy" id="907779"/>
    <lineage>
        <taxon>Bacteria</taxon>
        <taxon>Pseudomonadati</taxon>
        <taxon>Pseudomonadota</taxon>
        <taxon>Alphaproteobacteria</taxon>
        <taxon>Acetobacterales</taxon>
        <taxon>Roseomonadaceae</taxon>
        <taxon>Roseomonas</taxon>
    </lineage>
</organism>
<feature type="domain" description="Response regulatory" evidence="2">
    <location>
        <begin position="10"/>
        <end position="121"/>
    </location>
</feature>
<dbReference type="SUPFAM" id="SSF52172">
    <property type="entry name" value="CheY-like"/>
    <property type="match status" value="1"/>
</dbReference>
<proteinExistence type="predicted"/>
<dbReference type="PROSITE" id="PS50110">
    <property type="entry name" value="RESPONSE_REGULATORY"/>
    <property type="match status" value="1"/>
</dbReference>
<dbReference type="Proteomes" id="UP001589865">
    <property type="component" value="Unassembled WGS sequence"/>
</dbReference>
<dbReference type="EMBL" id="JBHLUN010000017">
    <property type="protein sequence ID" value="MFC0410676.1"/>
    <property type="molecule type" value="Genomic_DNA"/>
</dbReference>
<evidence type="ECO:0000256" key="1">
    <source>
        <dbReference type="PROSITE-ProRule" id="PRU00169"/>
    </source>
</evidence>
<sequence>MLKPALTGRRLLVAEDDYLIADEMRELLEESGAEVVGPAPTVRDAMELLAGAGAIDGAVLDVNLRGEMSYGVADALLARGVPFVFVTGYDSGVIPQRYAAVGRCEKPVRIDAVLRALGFGGARPKP</sequence>
<feature type="modified residue" description="4-aspartylphosphate" evidence="1">
    <location>
        <position position="61"/>
    </location>
</feature>
<evidence type="ECO:0000313" key="4">
    <source>
        <dbReference type="Proteomes" id="UP001589865"/>
    </source>
</evidence>
<keyword evidence="4" id="KW-1185">Reference proteome</keyword>
<keyword evidence="1" id="KW-0597">Phosphoprotein</keyword>
<evidence type="ECO:0000313" key="3">
    <source>
        <dbReference type="EMBL" id="MFC0410676.1"/>
    </source>
</evidence>
<accession>A0ABV6JY76</accession>
<comment type="caution">
    <text evidence="3">The sequence shown here is derived from an EMBL/GenBank/DDBJ whole genome shotgun (WGS) entry which is preliminary data.</text>
</comment>
<evidence type="ECO:0000259" key="2">
    <source>
        <dbReference type="PROSITE" id="PS50110"/>
    </source>
</evidence>
<gene>
    <name evidence="3" type="ORF">ACFFGY_20705</name>
</gene>
<protein>
    <submittedName>
        <fullName evidence="3">Response regulator</fullName>
    </submittedName>
</protein>
<dbReference type="SMART" id="SM00448">
    <property type="entry name" value="REC"/>
    <property type="match status" value="1"/>
</dbReference>
<dbReference type="InterPro" id="IPR001789">
    <property type="entry name" value="Sig_transdc_resp-reg_receiver"/>
</dbReference>